<feature type="region of interest" description="Disordered" evidence="1">
    <location>
        <begin position="72"/>
        <end position="104"/>
    </location>
</feature>
<sequence length="104" mass="11161">MRQAKHAAKVLTRDLTRKGTPIKTKTSSDPVDSTHLAVSGWLWPGGGGQALIHPQFWIEFCSNHQKNQLRQHVSTSGRHRAMGAANAASISPISGSSHPSQGQA</sequence>
<feature type="region of interest" description="Disordered" evidence="1">
    <location>
        <begin position="1"/>
        <end position="33"/>
    </location>
</feature>
<comment type="caution">
    <text evidence="2">The sequence shown here is derived from an EMBL/GenBank/DDBJ whole genome shotgun (WGS) entry which is preliminary data.</text>
</comment>
<name>A0A9Q3E5K2_9BASI</name>
<dbReference type="Proteomes" id="UP000765509">
    <property type="component" value="Unassembled WGS sequence"/>
</dbReference>
<dbReference type="AlphaFoldDB" id="A0A9Q3E5K2"/>
<evidence type="ECO:0000313" key="3">
    <source>
        <dbReference type="Proteomes" id="UP000765509"/>
    </source>
</evidence>
<keyword evidence="3" id="KW-1185">Reference proteome</keyword>
<gene>
    <name evidence="2" type="ORF">O181_054979</name>
</gene>
<dbReference type="EMBL" id="AVOT02024541">
    <property type="protein sequence ID" value="MBW0515264.1"/>
    <property type="molecule type" value="Genomic_DNA"/>
</dbReference>
<proteinExistence type="predicted"/>
<feature type="compositionally biased region" description="Low complexity" evidence="1">
    <location>
        <begin position="87"/>
        <end position="104"/>
    </location>
</feature>
<organism evidence="2 3">
    <name type="scientific">Austropuccinia psidii MF-1</name>
    <dbReference type="NCBI Taxonomy" id="1389203"/>
    <lineage>
        <taxon>Eukaryota</taxon>
        <taxon>Fungi</taxon>
        <taxon>Dikarya</taxon>
        <taxon>Basidiomycota</taxon>
        <taxon>Pucciniomycotina</taxon>
        <taxon>Pucciniomycetes</taxon>
        <taxon>Pucciniales</taxon>
        <taxon>Sphaerophragmiaceae</taxon>
        <taxon>Austropuccinia</taxon>
    </lineage>
</organism>
<accession>A0A9Q3E5K2</accession>
<evidence type="ECO:0000313" key="2">
    <source>
        <dbReference type="EMBL" id="MBW0515264.1"/>
    </source>
</evidence>
<evidence type="ECO:0000256" key="1">
    <source>
        <dbReference type="SAM" id="MobiDB-lite"/>
    </source>
</evidence>
<reference evidence="2" key="1">
    <citation type="submission" date="2021-03" db="EMBL/GenBank/DDBJ databases">
        <title>Draft genome sequence of rust myrtle Austropuccinia psidii MF-1, a brazilian biotype.</title>
        <authorList>
            <person name="Quecine M.C."/>
            <person name="Pachon D.M.R."/>
            <person name="Bonatelli M.L."/>
            <person name="Correr F.H."/>
            <person name="Franceschini L.M."/>
            <person name="Leite T.F."/>
            <person name="Margarido G.R.A."/>
            <person name="Almeida C.A."/>
            <person name="Ferrarezi J.A."/>
            <person name="Labate C.A."/>
        </authorList>
    </citation>
    <scope>NUCLEOTIDE SEQUENCE</scope>
    <source>
        <strain evidence="2">MF-1</strain>
    </source>
</reference>
<protein>
    <submittedName>
        <fullName evidence="2">Uncharacterized protein</fullName>
    </submittedName>
</protein>